<evidence type="ECO:0000313" key="2">
    <source>
        <dbReference type="EMBL" id="PLW44480.1"/>
    </source>
</evidence>
<proteinExistence type="predicted"/>
<gene>
    <name evidence="2" type="ORF">PCASD_11497</name>
</gene>
<dbReference type="Proteomes" id="UP000235392">
    <property type="component" value="Unassembled WGS sequence"/>
</dbReference>
<accession>A0A2N5V3A5</accession>
<feature type="region of interest" description="Disordered" evidence="1">
    <location>
        <begin position="1"/>
        <end position="52"/>
    </location>
</feature>
<feature type="compositionally biased region" description="Acidic residues" evidence="1">
    <location>
        <begin position="412"/>
        <end position="442"/>
    </location>
</feature>
<sequence length="442" mass="48679">MSGPAISPPTNSQTALSNSASAIPNSNGPTQSQQGTGGPRGTRGGRACGRGRGGIAYTYSTNRSRMLPHCAGLDSQTCNAERSDNEDPIQLVNTAYSNRHQLDASTMDKLKDLPLDELRRRHGNYAKYQRLAAENKVNLEATYTEYMRRMYLVAINTNYNNFCEYNPEASKIYRNELIDPNKRSRMCGRLWATVDPERKLMFDDPDFLDSLPNPYLTSNMEAEGDKANSPASAHQDESSYTTLTVLRHWVKFDAHEWLQKVIRDVAGFVVITSRNKKGPVAISKGTIVGERFLDLHAKTIDPCANFVAYQEGQAIGHTDCVLTALANGWVELISHAPEAMDEPAVVGYDPKDNSAGALFESFVVGPARKRNTASNAVQKNVLRKRKPTSSATGPASKRVKRKKKKSCHSEDSADLDDEEAGFNYEEETNISDSGDDVGSEAD</sequence>
<evidence type="ECO:0000256" key="1">
    <source>
        <dbReference type="SAM" id="MobiDB-lite"/>
    </source>
</evidence>
<feature type="compositionally biased region" description="Gly residues" evidence="1">
    <location>
        <begin position="35"/>
        <end position="52"/>
    </location>
</feature>
<name>A0A2N5V3A5_9BASI</name>
<dbReference type="AlphaFoldDB" id="A0A2N5V3A5"/>
<reference evidence="2 3" key="1">
    <citation type="submission" date="2017-11" db="EMBL/GenBank/DDBJ databases">
        <title>De novo assembly and phasing of dikaryotic genomes from two isolates of Puccinia coronata f. sp. avenae, the causal agent of oat crown rust.</title>
        <authorList>
            <person name="Miller M.E."/>
            <person name="Zhang Y."/>
            <person name="Omidvar V."/>
            <person name="Sperschneider J."/>
            <person name="Schwessinger B."/>
            <person name="Raley C."/>
            <person name="Palmer J.M."/>
            <person name="Garnica D."/>
            <person name="Upadhyaya N."/>
            <person name="Rathjen J."/>
            <person name="Taylor J.M."/>
            <person name="Park R.F."/>
            <person name="Dodds P.N."/>
            <person name="Hirsch C.D."/>
            <person name="Kianian S.F."/>
            <person name="Figueroa M."/>
        </authorList>
    </citation>
    <scope>NUCLEOTIDE SEQUENCE [LARGE SCALE GENOMIC DNA]</scope>
    <source>
        <strain evidence="2">12SD80</strain>
    </source>
</reference>
<protein>
    <submittedName>
        <fullName evidence="2">Uncharacterized protein</fullName>
    </submittedName>
</protein>
<dbReference type="EMBL" id="PGCI01000057">
    <property type="protein sequence ID" value="PLW44480.1"/>
    <property type="molecule type" value="Genomic_DNA"/>
</dbReference>
<organism evidence="2 3">
    <name type="scientific">Puccinia coronata f. sp. avenae</name>
    <dbReference type="NCBI Taxonomy" id="200324"/>
    <lineage>
        <taxon>Eukaryota</taxon>
        <taxon>Fungi</taxon>
        <taxon>Dikarya</taxon>
        <taxon>Basidiomycota</taxon>
        <taxon>Pucciniomycotina</taxon>
        <taxon>Pucciniomycetes</taxon>
        <taxon>Pucciniales</taxon>
        <taxon>Pucciniaceae</taxon>
        <taxon>Puccinia</taxon>
    </lineage>
</organism>
<feature type="compositionally biased region" description="Polar residues" evidence="1">
    <location>
        <begin position="8"/>
        <end position="27"/>
    </location>
</feature>
<feature type="compositionally biased region" description="Basic residues" evidence="1">
    <location>
        <begin position="397"/>
        <end position="406"/>
    </location>
</feature>
<evidence type="ECO:0000313" key="3">
    <source>
        <dbReference type="Proteomes" id="UP000235392"/>
    </source>
</evidence>
<comment type="caution">
    <text evidence="2">The sequence shown here is derived from an EMBL/GenBank/DDBJ whole genome shotgun (WGS) entry which is preliminary data.</text>
</comment>
<feature type="region of interest" description="Disordered" evidence="1">
    <location>
        <begin position="374"/>
        <end position="442"/>
    </location>
</feature>